<geneLocation type="plasmid" evidence="1 2">
    <name>p142098</name>
</geneLocation>
<dbReference type="GO" id="GO:0046983">
    <property type="term" value="F:protein dimerization activity"/>
    <property type="evidence" value="ECO:0007669"/>
    <property type="project" value="InterPro"/>
</dbReference>
<sequence length="54" mass="6353">MSTSYISYLQKKMKKKQKILRKLTKLYGFTHPVVVAYSQELDPLVVLVMRYLSS</sequence>
<gene>
    <name evidence="1" type="ORF">BT246_65700</name>
</gene>
<dbReference type="Gene3D" id="4.10.280.10">
    <property type="entry name" value="Helix-loop-helix DNA-binding domain"/>
    <property type="match status" value="1"/>
</dbReference>
<dbReference type="InterPro" id="IPR036638">
    <property type="entry name" value="HLH_DNA-bd_sf"/>
</dbReference>
<dbReference type="Proteomes" id="UP000092743">
    <property type="component" value="Plasmid p142098"/>
</dbReference>
<reference evidence="1 2" key="1">
    <citation type="submission" date="2016-04" db="EMBL/GenBank/DDBJ databases">
        <title>High quality genome of the nematocidal Bacillus thuringiensis MYBT18246.</title>
        <authorList>
            <person name="Hollensteiner J."/>
            <person name="Poehlein A."/>
            <person name="Sproeer C."/>
            <person name="Bunk B."/>
            <person name="Rosenstiel P."/>
            <person name="Schulenburg H."/>
            <person name="Liesegang H."/>
        </authorList>
    </citation>
    <scope>NUCLEOTIDE SEQUENCE [LARGE SCALE GENOMIC DNA]</scope>
    <source>
        <strain evidence="1 2">MYBT18246</strain>
        <plasmid evidence="1 2">p142098</plasmid>
    </source>
</reference>
<dbReference type="RefSeq" id="WP_065486414.1">
    <property type="nucleotide sequence ID" value="NZ_CP015352.1"/>
</dbReference>
<protein>
    <recommendedName>
        <fullName evidence="3">Spo0E family sporulation regulatory protein-aspartic acid phosphatase</fullName>
    </recommendedName>
</protein>
<dbReference type="SUPFAM" id="SSF140500">
    <property type="entry name" value="BAS1536-like"/>
    <property type="match status" value="1"/>
</dbReference>
<dbReference type="EMBL" id="CP015352">
    <property type="protein sequence ID" value="ANS51862.1"/>
    <property type="molecule type" value="Genomic_DNA"/>
</dbReference>
<evidence type="ECO:0008006" key="3">
    <source>
        <dbReference type="Google" id="ProtNLM"/>
    </source>
</evidence>
<keyword evidence="1" id="KW-0614">Plasmid</keyword>
<dbReference type="InterPro" id="IPR037208">
    <property type="entry name" value="Spo0E-like_sf"/>
</dbReference>
<proteinExistence type="predicted"/>
<evidence type="ECO:0000313" key="1">
    <source>
        <dbReference type="EMBL" id="ANS51862.1"/>
    </source>
</evidence>
<name>A0A9W3SIU8_BACTU</name>
<dbReference type="Pfam" id="PF09388">
    <property type="entry name" value="SpoOE-like"/>
    <property type="match status" value="1"/>
</dbReference>
<accession>A0A9W3SIU8</accession>
<dbReference type="AlphaFoldDB" id="A0A9W3SIU8"/>
<organism evidence="1 2">
    <name type="scientific">Bacillus thuringiensis</name>
    <dbReference type="NCBI Taxonomy" id="1428"/>
    <lineage>
        <taxon>Bacteria</taxon>
        <taxon>Bacillati</taxon>
        <taxon>Bacillota</taxon>
        <taxon>Bacilli</taxon>
        <taxon>Bacillales</taxon>
        <taxon>Bacillaceae</taxon>
        <taxon>Bacillus</taxon>
        <taxon>Bacillus cereus group</taxon>
    </lineage>
</organism>
<dbReference type="GO" id="GO:0043937">
    <property type="term" value="P:regulation of sporulation"/>
    <property type="evidence" value="ECO:0007669"/>
    <property type="project" value="InterPro"/>
</dbReference>
<dbReference type="InterPro" id="IPR018540">
    <property type="entry name" value="Spo0E-like"/>
</dbReference>
<evidence type="ECO:0000313" key="2">
    <source>
        <dbReference type="Proteomes" id="UP000092743"/>
    </source>
</evidence>